<proteinExistence type="predicted"/>
<dbReference type="InterPro" id="IPR015947">
    <property type="entry name" value="PUA-like_sf"/>
</dbReference>
<evidence type="ECO:0000256" key="3">
    <source>
        <dbReference type="ARBA" id="ARBA00022553"/>
    </source>
</evidence>
<organism evidence="7 8">
    <name type="scientific">Periconia macrospinosa</name>
    <dbReference type="NCBI Taxonomy" id="97972"/>
    <lineage>
        <taxon>Eukaryota</taxon>
        <taxon>Fungi</taxon>
        <taxon>Dikarya</taxon>
        <taxon>Ascomycota</taxon>
        <taxon>Pezizomycotina</taxon>
        <taxon>Dothideomycetes</taxon>
        <taxon>Pleosporomycetidae</taxon>
        <taxon>Pleosporales</taxon>
        <taxon>Massarineae</taxon>
        <taxon>Periconiaceae</taxon>
        <taxon>Periconia</taxon>
    </lineage>
</organism>
<evidence type="ECO:0000313" key="8">
    <source>
        <dbReference type="Proteomes" id="UP000244855"/>
    </source>
</evidence>
<comment type="subcellular location">
    <subcellularLocation>
        <location evidence="1">Nucleus</location>
    </subcellularLocation>
</comment>
<name>A0A2V1E3A7_9PLEO</name>
<dbReference type="Proteomes" id="UP000244855">
    <property type="component" value="Unassembled WGS sequence"/>
</dbReference>
<keyword evidence="4" id="KW-0539">Nucleus</keyword>
<dbReference type="CDD" id="cd21133">
    <property type="entry name" value="EVE"/>
    <property type="match status" value="1"/>
</dbReference>
<accession>A0A2V1E3A7</accession>
<dbReference type="Gene3D" id="3.10.590.10">
    <property type="entry name" value="ph1033 like domains"/>
    <property type="match status" value="1"/>
</dbReference>
<dbReference type="SUPFAM" id="SSF88697">
    <property type="entry name" value="PUA domain-like"/>
    <property type="match status" value="1"/>
</dbReference>
<feature type="compositionally biased region" description="Low complexity" evidence="5">
    <location>
        <begin position="87"/>
        <end position="119"/>
    </location>
</feature>
<feature type="compositionally biased region" description="Polar residues" evidence="5">
    <location>
        <begin position="9"/>
        <end position="19"/>
    </location>
</feature>
<keyword evidence="3" id="KW-0597">Phosphoprotein</keyword>
<gene>
    <name evidence="7" type="ORF">DM02DRAFT_611121</name>
</gene>
<dbReference type="OrthoDB" id="41445at2759"/>
<feature type="domain" description="EVE" evidence="6">
    <location>
        <begin position="140"/>
        <end position="294"/>
    </location>
</feature>
<dbReference type="AlphaFoldDB" id="A0A2V1E3A7"/>
<evidence type="ECO:0000259" key="6">
    <source>
        <dbReference type="Pfam" id="PF01878"/>
    </source>
</evidence>
<feature type="region of interest" description="Disordered" evidence="5">
    <location>
        <begin position="1"/>
        <end position="119"/>
    </location>
</feature>
<dbReference type="STRING" id="97972.A0A2V1E3A7"/>
<evidence type="ECO:0000256" key="5">
    <source>
        <dbReference type="SAM" id="MobiDB-lite"/>
    </source>
</evidence>
<dbReference type="PANTHER" id="PTHR14087:SF7">
    <property type="entry name" value="THYMOCYTE NUCLEAR PROTEIN 1"/>
    <property type="match status" value="1"/>
</dbReference>
<dbReference type="GO" id="GO:0005634">
    <property type="term" value="C:nucleus"/>
    <property type="evidence" value="ECO:0007669"/>
    <property type="project" value="UniProtKB-SubCell"/>
</dbReference>
<dbReference type="PANTHER" id="PTHR14087">
    <property type="entry name" value="THYMOCYTE NUCLEAR PROTEIN 1"/>
    <property type="match status" value="1"/>
</dbReference>
<dbReference type="InterPro" id="IPR002740">
    <property type="entry name" value="EVE_domain"/>
</dbReference>
<evidence type="ECO:0000256" key="4">
    <source>
        <dbReference type="ARBA" id="ARBA00023242"/>
    </source>
</evidence>
<protein>
    <recommendedName>
        <fullName evidence="2">Thymocyte nuclear protein 1</fullName>
    </recommendedName>
</protein>
<evidence type="ECO:0000313" key="7">
    <source>
        <dbReference type="EMBL" id="PVI05017.1"/>
    </source>
</evidence>
<reference evidence="7 8" key="1">
    <citation type="journal article" date="2018" name="Sci. Rep.">
        <title>Comparative genomics provides insights into the lifestyle and reveals functional heterogeneity of dark septate endophytic fungi.</title>
        <authorList>
            <person name="Knapp D.G."/>
            <person name="Nemeth J.B."/>
            <person name="Barry K."/>
            <person name="Hainaut M."/>
            <person name="Henrissat B."/>
            <person name="Johnson J."/>
            <person name="Kuo A."/>
            <person name="Lim J.H.P."/>
            <person name="Lipzen A."/>
            <person name="Nolan M."/>
            <person name="Ohm R.A."/>
            <person name="Tamas L."/>
            <person name="Grigoriev I.V."/>
            <person name="Spatafora J.W."/>
            <person name="Nagy L.G."/>
            <person name="Kovacs G.M."/>
        </authorList>
    </citation>
    <scope>NUCLEOTIDE SEQUENCE [LARGE SCALE GENOMIC DNA]</scope>
    <source>
        <strain evidence="7 8">DSE2036</strain>
    </source>
</reference>
<dbReference type="InterPro" id="IPR052181">
    <property type="entry name" value="5hmC_binding"/>
</dbReference>
<evidence type="ECO:0000256" key="2">
    <source>
        <dbReference type="ARBA" id="ARBA00014654"/>
    </source>
</evidence>
<dbReference type="InterPro" id="IPR047197">
    <property type="entry name" value="THYN1-like_EVE"/>
</dbReference>
<sequence length="306" mass="33642">MAPKRKATRQSAPTENSKNIDGVEPPKSKRPKRNGTNTTRTKPPKNEDDFGGEADSTDQRNLKTPQESHSSSPPPEKPTKPPKRTAKSTQKPAAPQTKAAKPSSTKSSAAKTSSSVVPPTITTTAASETNRDANGAQQTFWLLKAEPLPRYENGHNVSFSIDDLAGCTKAEPWTGVRNFQARNNMLSMRTGDLGFFYHSNAKPSGIAGILRVVEEAKPDETAFDPEDPYYDKKSEQDKPKWWCVGVEFVSKYDEVLSLADIKEHSGKGGELENLQLIKNGRLSVCKVTREEWVFLKGLAEGVDKNE</sequence>
<dbReference type="EMBL" id="KZ805317">
    <property type="protein sequence ID" value="PVI05017.1"/>
    <property type="molecule type" value="Genomic_DNA"/>
</dbReference>
<evidence type="ECO:0000256" key="1">
    <source>
        <dbReference type="ARBA" id="ARBA00004123"/>
    </source>
</evidence>
<keyword evidence="8" id="KW-1185">Reference proteome</keyword>
<dbReference type="Pfam" id="PF01878">
    <property type="entry name" value="EVE"/>
    <property type="match status" value="1"/>
</dbReference>
<dbReference type="FunFam" id="3.10.590.10:FF:000003">
    <property type="entry name" value="Thymocyte nuclear protein 1"/>
    <property type="match status" value="1"/>
</dbReference>